<sequence>MYEEVQLPDCVTDNSYYICVQSPNKITVNVVGLRPGQGGNHGVLRNPHAQTPVQYARGILSGQRNNSDSVGWQRGTGFQKRLQARRRLGNIRLIGELYKKRMLTERIMHECINKLLGQHQNPDEENIEALCTLMSTIGEMIDHPKAKNHMDA</sequence>
<dbReference type="InterPro" id="IPR003890">
    <property type="entry name" value="MIF4G-like_typ-3"/>
</dbReference>
<dbReference type="AlphaFoldDB" id="A0AAV6YE82"/>
<feature type="domain" description="MIF4G" evidence="4">
    <location>
        <begin position="81"/>
        <end position="151"/>
    </location>
</feature>
<evidence type="ECO:0000313" key="6">
    <source>
        <dbReference type="Proteomes" id="UP000826271"/>
    </source>
</evidence>
<proteinExistence type="inferred from homology"/>
<dbReference type="SUPFAM" id="SSF48371">
    <property type="entry name" value="ARM repeat"/>
    <property type="match status" value="1"/>
</dbReference>
<protein>
    <recommendedName>
        <fullName evidence="4">MIF4G domain-containing protein</fullName>
    </recommendedName>
</protein>
<gene>
    <name evidence="5" type="ORF">BUALT_Bualt01G0190800</name>
</gene>
<evidence type="ECO:0000256" key="1">
    <source>
        <dbReference type="ARBA" id="ARBA00005775"/>
    </source>
</evidence>
<organism evidence="5 6">
    <name type="scientific">Buddleja alternifolia</name>
    <dbReference type="NCBI Taxonomy" id="168488"/>
    <lineage>
        <taxon>Eukaryota</taxon>
        <taxon>Viridiplantae</taxon>
        <taxon>Streptophyta</taxon>
        <taxon>Embryophyta</taxon>
        <taxon>Tracheophyta</taxon>
        <taxon>Spermatophyta</taxon>
        <taxon>Magnoliopsida</taxon>
        <taxon>eudicotyledons</taxon>
        <taxon>Gunneridae</taxon>
        <taxon>Pentapetalae</taxon>
        <taxon>asterids</taxon>
        <taxon>lamiids</taxon>
        <taxon>Lamiales</taxon>
        <taxon>Scrophulariaceae</taxon>
        <taxon>Buddlejeae</taxon>
        <taxon>Buddleja</taxon>
    </lineage>
</organism>
<dbReference type="PANTHER" id="PTHR23253:SF9">
    <property type="entry name" value="EUKARYOTIC TRANSLATION INITIATION FACTOR 4 GAMMA 2"/>
    <property type="match status" value="1"/>
</dbReference>
<keyword evidence="6" id="KW-1185">Reference proteome</keyword>
<comment type="caution">
    <text evidence="5">The sequence shown here is derived from an EMBL/GenBank/DDBJ whole genome shotgun (WGS) entry which is preliminary data.</text>
</comment>
<evidence type="ECO:0000256" key="3">
    <source>
        <dbReference type="ARBA" id="ARBA00022917"/>
    </source>
</evidence>
<dbReference type="EMBL" id="WHWC01000001">
    <property type="protein sequence ID" value="KAG8391467.1"/>
    <property type="molecule type" value="Genomic_DNA"/>
</dbReference>
<dbReference type="GO" id="GO:0016281">
    <property type="term" value="C:eukaryotic translation initiation factor 4F complex"/>
    <property type="evidence" value="ECO:0007669"/>
    <property type="project" value="TreeGrafter"/>
</dbReference>
<dbReference type="Gene3D" id="1.25.40.180">
    <property type="match status" value="1"/>
</dbReference>
<dbReference type="GO" id="GO:0003729">
    <property type="term" value="F:mRNA binding"/>
    <property type="evidence" value="ECO:0007669"/>
    <property type="project" value="TreeGrafter"/>
</dbReference>
<evidence type="ECO:0000256" key="2">
    <source>
        <dbReference type="ARBA" id="ARBA00022540"/>
    </source>
</evidence>
<comment type="similarity">
    <text evidence="1">Belongs to the eukaryotic initiation factor 4G family.</text>
</comment>
<keyword evidence="2" id="KW-0396">Initiation factor</keyword>
<evidence type="ECO:0000313" key="5">
    <source>
        <dbReference type="EMBL" id="KAG8391467.1"/>
    </source>
</evidence>
<evidence type="ECO:0000259" key="4">
    <source>
        <dbReference type="Pfam" id="PF02854"/>
    </source>
</evidence>
<dbReference type="Pfam" id="PF02854">
    <property type="entry name" value="MIF4G"/>
    <property type="match status" value="1"/>
</dbReference>
<dbReference type="GO" id="GO:0003743">
    <property type="term" value="F:translation initiation factor activity"/>
    <property type="evidence" value="ECO:0007669"/>
    <property type="project" value="UniProtKB-KW"/>
</dbReference>
<dbReference type="InterPro" id="IPR016024">
    <property type="entry name" value="ARM-type_fold"/>
</dbReference>
<keyword evidence="3" id="KW-0648">Protein biosynthesis</keyword>
<name>A0AAV6YE82_9LAMI</name>
<accession>A0AAV6YE82</accession>
<reference evidence="5" key="1">
    <citation type="submission" date="2019-10" db="EMBL/GenBank/DDBJ databases">
        <authorList>
            <person name="Zhang R."/>
            <person name="Pan Y."/>
            <person name="Wang J."/>
            <person name="Ma R."/>
            <person name="Yu S."/>
        </authorList>
    </citation>
    <scope>NUCLEOTIDE SEQUENCE</scope>
    <source>
        <strain evidence="5">LA-IB0</strain>
        <tissue evidence="5">Leaf</tissue>
    </source>
</reference>
<dbReference type="Proteomes" id="UP000826271">
    <property type="component" value="Unassembled WGS sequence"/>
</dbReference>
<dbReference type="PANTHER" id="PTHR23253">
    <property type="entry name" value="EUKARYOTIC TRANSLATION INITIATION FACTOR 4 GAMMA"/>
    <property type="match status" value="1"/>
</dbReference>